<dbReference type="Proteomes" id="UP000014174">
    <property type="component" value="Unassembled WGS sequence"/>
</dbReference>
<dbReference type="AlphaFoldDB" id="R9GP38"/>
<dbReference type="STRING" id="1150600.ADIARSV_3337"/>
<organism evidence="2 3">
    <name type="scientific">Arcticibacter svalbardensis MN12-7</name>
    <dbReference type="NCBI Taxonomy" id="1150600"/>
    <lineage>
        <taxon>Bacteria</taxon>
        <taxon>Pseudomonadati</taxon>
        <taxon>Bacteroidota</taxon>
        <taxon>Sphingobacteriia</taxon>
        <taxon>Sphingobacteriales</taxon>
        <taxon>Sphingobacteriaceae</taxon>
        <taxon>Arcticibacter</taxon>
    </lineage>
</organism>
<evidence type="ECO:0008006" key="4">
    <source>
        <dbReference type="Google" id="ProtNLM"/>
    </source>
</evidence>
<evidence type="ECO:0000313" key="2">
    <source>
        <dbReference type="EMBL" id="EOR93488.1"/>
    </source>
</evidence>
<feature type="region of interest" description="Disordered" evidence="1">
    <location>
        <begin position="422"/>
        <end position="452"/>
    </location>
</feature>
<evidence type="ECO:0000256" key="1">
    <source>
        <dbReference type="SAM" id="MobiDB-lite"/>
    </source>
</evidence>
<dbReference type="SUPFAM" id="SSF49478">
    <property type="entry name" value="Cna protein B-type domain"/>
    <property type="match status" value="1"/>
</dbReference>
<feature type="compositionally biased region" description="Basic and acidic residues" evidence="1">
    <location>
        <begin position="431"/>
        <end position="441"/>
    </location>
</feature>
<feature type="compositionally biased region" description="Polar residues" evidence="1">
    <location>
        <begin position="442"/>
        <end position="452"/>
    </location>
</feature>
<proteinExistence type="predicted"/>
<dbReference type="InterPro" id="IPR013783">
    <property type="entry name" value="Ig-like_fold"/>
</dbReference>
<dbReference type="PROSITE" id="PS51257">
    <property type="entry name" value="PROKAR_LIPOPROTEIN"/>
    <property type="match status" value="1"/>
</dbReference>
<dbReference type="EMBL" id="AQPN01000112">
    <property type="protein sequence ID" value="EOR93488.1"/>
    <property type="molecule type" value="Genomic_DNA"/>
</dbReference>
<sequence>MKKQILLLTALACVIFSCKKDDWNTVEPVNLVVSLAYTDEAAGLEMPKKDAEITLINLSNNETIQAKTNESGVASFVKISPGIYTIKGSITISAENYSTITGVKTEDDIVFNTNLSNQSVVEDNSSIEMKLSSGKIGDWLFKQIYYSGSHTTNGAVFRDCFVEIYNNSNSTLYADSLYFSQIIGVNNVTVNYPNIGYLSSNQFDWNQSLNMIGARANEDYVYANSMFMVPGTGKQYPVLPGKSFIIAVTAVNHKEPYVMNSGVAQNVGDPSLTVDLSTAEFEANLVSYNKSTTPYKWDVNNPAVPDLKVLYSNDNDLTFNAKGYEALVIFKVAATVNPATWPAYSSPNIRTITSTTQLYPQIPISTIIDAVELENPVSSLRVPKRLQNQLDAGPAYVPAGQYASQSLVRKTVKTVNGRRVLQDTNNSHNDFGYKERADASKSEASFNFTPLP</sequence>
<protein>
    <recommendedName>
        <fullName evidence="4">DUF4876 domain-containing protein</fullName>
    </recommendedName>
</protein>
<dbReference type="OrthoDB" id="1409865at2"/>
<dbReference type="eggNOG" id="ENOG502Z8M1">
    <property type="taxonomic scope" value="Bacteria"/>
</dbReference>
<keyword evidence="3" id="KW-1185">Reference proteome</keyword>
<dbReference type="Gene3D" id="2.60.40.10">
    <property type="entry name" value="Immunoglobulins"/>
    <property type="match status" value="1"/>
</dbReference>
<dbReference type="Pfam" id="PF16215">
    <property type="entry name" value="DUF4876"/>
    <property type="match status" value="1"/>
</dbReference>
<dbReference type="RefSeq" id="WP_016196566.1">
    <property type="nucleotide sequence ID" value="NZ_AQPN01000112.1"/>
</dbReference>
<accession>R9GP38</accession>
<gene>
    <name evidence="2" type="ORF">ADIARSV_3337</name>
</gene>
<dbReference type="InterPro" id="IPR032627">
    <property type="entry name" value="DUF4876"/>
</dbReference>
<reference evidence="2 3" key="1">
    <citation type="journal article" date="2013" name="Genome Announc.">
        <title>Draft Genome Sequence of Arcticibacter svalbardensis Strain MN12-7T, a Member of the Family Sphingobacteriaceae Isolated from an Arctic Soil Sample.</title>
        <authorList>
            <person name="Shivaji S."/>
            <person name="Ara S."/>
            <person name="Prasad S."/>
            <person name="Manasa B.P."/>
            <person name="Begum Z."/>
            <person name="Singh A."/>
            <person name="Kumar Pinnaka A."/>
        </authorList>
    </citation>
    <scope>NUCLEOTIDE SEQUENCE [LARGE SCALE GENOMIC DNA]</scope>
    <source>
        <strain evidence="2 3">MN12-7</strain>
    </source>
</reference>
<name>R9GP38_9SPHI</name>
<comment type="caution">
    <text evidence="2">The sequence shown here is derived from an EMBL/GenBank/DDBJ whole genome shotgun (WGS) entry which is preliminary data.</text>
</comment>
<evidence type="ECO:0000313" key="3">
    <source>
        <dbReference type="Proteomes" id="UP000014174"/>
    </source>
</evidence>